<name>A0AAN9B5S5_9CAEN</name>
<dbReference type="PRINTS" id="PR00450">
    <property type="entry name" value="RECOVERIN"/>
</dbReference>
<keyword evidence="2" id="KW-0677">Repeat</keyword>
<dbReference type="InterPro" id="IPR002048">
    <property type="entry name" value="EF_hand_dom"/>
</dbReference>
<evidence type="ECO:0000256" key="3">
    <source>
        <dbReference type="ARBA" id="ARBA00022837"/>
    </source>
</evidence>
<dbReference type="SMART" id="SM00054">
    <property type="entry name" value="EFh"/>
    <property type="match status" value="3"/>
</dbReference>
<dbReference type="InterPro" id="IPR028846">
    <property type="entry name" value="Recoverin"/>
</dbReference>
<dbReference type="InterPro" id="IPR018247">
    <property type="entry name" value="EF_Hand_1_Ca_BS"/>
</dbReference>
<dbReference type="GO" id="GO:0005509">
    <property type="term" value="F:calcium ion binding"/>
    <property type="evidence" value="ECO:0007669"/>
    <property type="project" value="InterPro"/>
</dbReference>
<keyword evidence="1" id="KW-0479">Metal-binding</keyword>
<keyword evidence="3" id="KW-0106">Calcium</keyword>
<protein>
    <recommendedName>
        <fullName evidence="4">EF-hand domain-containing protein</fullName>
    </recommendedName>
</protein>
<evidence type="ECO:0000313" key="5">
    <source>
        <dbReference type="EMBL" id="KAK7099791.1"/>
    </source>
</evidence>
<dbReference type="PROSITE" id="PS00018">
    <property type="entry name" value="EF_HAND_1"/>
    <property type="match status" value="2"/>
</dbReference>
<accession>A0AAN9B5S5</accession>
<dbReference type="Pfam" id="PF13833">
    <property type="entry name" value="EF-hand_8"/>
    <property type="match status" value="1"/>
</dbReference>
<dbReference type="AlphaFoldDB" id="A0AAN9B5S5"/>
<dbReference type="Proteomes" id="UP001374579">
    <property type="component" value="Unassembled WGS sequence"/>
</dbReference>
<feature type="domain" description="EF-hand" evidence="4">
    <location>
        <begin position="151"/>
        <end position="186"/>
    </location>
</feature>
<evidence type="ECO:0000256" key="1">
    <source>
        <dbReference type="ARBA" id="ARBA00022723"/>
    </source>
</evidence>
<dbReference type="PROSITE" id="PS50222">
    <property type="entry name" value="EF_HAND_2"/>
    <property type="match status" value="3"/>
</dbReference>
<sequence>MGQVSVKQKLGQRQVRELQRHVSFSEPEIHDWYHEFCQSTHRSRKDSVYLTEEEFCTVYKSVYPGKSDDFARHIFRTFDMDANDRVDFREFLIGLSISGSDDAEKQVSWAFRVYDVQKTGYIIKEEMTQIIRAVFKMMGVREITDNGETKTPEDLADEMFRQMDKDGDDRISWKEFRDGAKANPIVLRLLQCSPPDKQGHIDEGAEGEVFT</sequence>
<dbReference type="CDD" id="cd00051">
    <property type="entry name" value="EFh"/>
    <property type="match status" value="2"/>
</dbReference>
<dbReference type="PANTHER" id="PTHR23055:SF192">
    <property type="entry name" value="EF-HAND DOMAIN-CONTAINING PROTEIN"/>
    <property type="match status" value="1"/>
</dbReference>
<dbReference type="PANTHER" id="PTHR23055">
    <property type="entry name" value="CALCIUM BINDING PROTEINS"/>
    <property type="match status" value="1"/>
</dbReference>
<comment type="caution">
    <text evidence="5">The sequence shown here is derived from an EMBL/GenBank/DDBJ whole genome shotgun (WGS) entry which is preliminary data.</text>
</comment>
<dbReference type="Gene3D" id="1.10.238.10">
    <property type="entry name" value="EF-hand"/>
    <property type="match status" value="1"/>
</dbReference>
<proteinExistence type="predicted"/>
<gene>
    <name evidence="5" type="ORF">V1264_022845</name>
</gene>
<keyword evidence="6" id="KW-1185">Reference proteome</keyword>
<dbReference type="SUPFAM" id="SSF47473">
    <property type="entry name" value="EF-hand"/>
    <property type="match status" value="1"/>
</dbReference>
<dbReference type="FunFam" id="1.10.238.10:FF:000003">
    <property type="entry name" value="Calmodulin A"/>
    <property type="match status" value="1"/>
</dbReference>
<evidence type="ECO:0000313" key="6">
    <source>
        <dbReference type="Proteomes" id="UP001374579"/>
    </source>
</evidence>
<evidence type="ECO:0000259" key="4">
    <source>
        <dbReference type="PROSITE" id="PS50222"/>
    </source>
</evidence>
<feature type="domain" description="EF-hand" evidence="4">
    <location>
        <begin position="66"/>
        <end position="101"/>
    </location>
</feature>
<dbReference type="Pfam" id="PF13499">
    <property type="entry name" value="EF-hand_7"/>
    <property type="match status" value="1"/>
</dbReference>
<organism evidence="5 6">
    <name type="scientific">Littorina saxatilis</name>
    <dbReference type="NCBI Taxonomy" id="31220"/>
    <lineage>
        <taxon>Eukaryota</taxon>
        <taxon>Metazoa</taxon>
        <taxon>Spiralia</taxon>
        <taxon>Lophotrochozoa</taxon>
        <taxon>Mollusca</taxon>
        <taxon>Gastropoda</taxon>
        <taxon>Caenogastropoda</taxon>
        <taxon>Littorinimorpha</taxon>
        <taxon>Littorinoidea</taxon>
        <taxon>Littorinidae</taxon>
        <taxon>Littorina</taxon>
    </lineage>
</organism>
<dbReference type="EMBL" id="JBAMIC010000011">
    <property type="protein sequence ID" value="KAK7099791.1"/>
    <property type="molecule type" value="Genomic_DNA"/>
</dbReference>
<dbReference type="InterPro" id="IPR011992">
    <property type="entry name" value="EF-hand-dom_pair"/>
</dbReference>
<reference evidence="5 6" key="1">
    <citation type="submission" date="2024-02" db="EMBL/GenBank/DDBJ databases">
        <title>Chromosome-scale genome assembly of the rough periwinkle Littorina saxatilis.</title>
        <authorList>
            <person name="De Jode A."/>
            <person name="Faria R."/>
            <person name="Formenti G."/>
            <person name="Sims Y."/>
            <person name="Smith T.P."/>
            <person name="Tracey A."/>
            <person name="Wood J.M.D."/>
            <person name="Zagrodzka Z.B."/>
            <person name="Johannesson K."/>
            <person name="Butlin R.K."/>
            <person name="Leder E.H."/>
        </authorList>
    </citation>
    <scope>NUCLEOTIDE SEQUENCE [LARGE SCALE GENOMIC DNA]</scope>
    <source>
        <strain evidence="5">Snail1</strain>
        <tissue evidence="5">Muscle</tissue>
    </source>
</reference>
<evidence type="ECO:0000256" key="2">
    <source>
        <dbReference type="ARBA" id="ARBA00022737"/>
    </source>
</evidence>
<feature type="domain" description="EF-hand" evidence="4">
    <location>
        <begin position="102"/>
        <end position="137"/>
    </location>
</feature>